<organism evidence="10 11">
    <name type="scientific">Bifidobacterium dentium (strain ATCC 27534 / DSM 20436 / JCM 1195 / Bd1)</name>
    <dbReference type="NCBI Taxonomy" id="401473"/>
    <lineage>
        <taxon>Bacteria</taxon>
        <taxon>Bacillati</taxon>
        <taxon>Actinomycetota</taxon>
        <taxon>Actinomycetes</taxon>
        <taxon>Bifidobacteriales</taxon>
        <taxon>Bifidobacteriaceae</taxon>
        <taxon>Bifidobacterium</taxon>
    </lineage>
</organism>
<dbReference type="Proteomes" id="UP000008693">
    <property type="component" value="Chromosome"/>
</dbReference>
<feature type="transmembrane region" description="Helical" evidence="7">
    <location>
        <begin position="54"/>
        <end position="78"/>
    </location>
</feature>
<name>D2Q8M7_BIFDB</name>
<sequence>MGHRKSGAPHPSATIDRGRTMSAQAVARAVPRPEKKKRNKSQKVLMRQNYPVRYLIPAYVMLLIFFFVPTILNLIYAFTNWSAYSKTISFVGLSNFVDLFRSGNLLRDLRITLIYALLVAIFQNTFGLMLAVFLEEDTRINRFARTMFFIPVIMSALAVGYIWQAVLKSDGALNQILSFLLGANIDVAWLGSTIWTIIVVAAIHGWKWMGLSMLIFLAGLKTIDSDVIEAAAIDGATRRQTFWRIKFPLLAPAFTFNVATSLLGSMNGFDIVQATTQGGPGSTTEIINIFIWRTFGQGLYSQSTTMSLVLFIMVMIIAVPLIWYLRRREAKIL</sequence>
<dbReference type="PANTHER" id="PTHR30193:SF37">
    <property type="entry name" value="INNER MEMBRANE ABC TRANSPORTER PERMEASE PROTEIN YCJO"/>
    <property type="match status" value="1"/>
</dbReference>
<feature type="transmembrane region" description="Helical" evidence="7">
    <location>
        <begin position="305"/>
        <end position="325"/>
    </location>
</feature>
<feature type="region of interest" description="Disordered" evidence="8">
    <location>
        <begin position="1"/>
        <end position="21"/>
    </location>
</feature>
<dbReference type="CDD" id="cd06261">
    <property type="entry name" value="TM_PBP2"/>
    <property type="match status" value="1"/>
</dbReference>
<dbReference type="KEGG" id="bde:BDP_0489"/>
<dbReference type="PROSITE" id="PS50928">
    <property type="entry name" value="ABC_TM1"/>
    <property type="match status" value="1"/>
</dbReference>
<evidence type="ECO:0000259" key="9">
    <source>
        <dbReference type="PROSITE" id="PS50928"/>
    </source>
</evidence>
<comment type="similarity">
    <text evidence="7">Belongs to the binding-protein-dependent transport system permease family.</text>
</comment>
<dbReference type="HOGENOM" id="CLU_016047_0_2_11"/>
<dbReference type="SUPFAM" id="SSF160964">
    <property type="entry name" value="MalF N-terminal region-like"/>
    <property type="match status" value="1"/>
</dbReference>
<keyword evidence="6 7" id="KW-0472">Membrane</keyword>
<feature type="transmembrane region" description="Helical" evidence="7">
    <location>
        <begin position="247"/>
        <end position="266"/>
    </location>
</feature>
<dbReference type="SUPFAM" id="SSF161098">
    <property type="entry name" value="MetI-like"/>
    <property type="match status" value="1"/>
</dbReference>
<dbReference type="InterPro" id="IPR035906">
    <property type="entry name" value="MetI-like_sf"/>
</dbReference>
<keyword evidence="3" id="KW-1003">Cell membrane</keyword>
<evidence type="ECO:0000256" key="4">
    <source>
        <dbReference type="ARBA" id="ARBA00022692"/>
    </source>
</evidence>
<dbReference type="PANTHER" id="PTHR30193">
    <property type="entry name" value="ABC TRANSPORTER PERMEASE PROTEIN"/>
    <property type="match status" value="1"/>
</dbReference>
<dbReference type="Pfam" id="PF00528">
    <property type="entry name" value="BPD_transp_1"/>
    <property type="match status" value="1"/>
</dbReference>
<keyword evidence="4 7" id="KW-0812">Transmembrane</keyword>
<feature type="transmembrane region" description="Helical" evidence="7">
    <location>
        <begin position="113"/>
        <end position="134"/>
    </location>
</feature>
<dbReference type="InterPro" id="IPR000515">
    <property type="entry name" value="MetI-like"/>
</dbReference>
<evidence type="ECO:0000256" key="5">
    <source>
        <dbReference type="ARBA" id="ARBA00022989"/>
    </source>
</evidence>
<dbReference type="GO" id="GO:0055085">
    <property type="term" value="P:transmembrane transport"/>
    <property type="evidence" value="ECO:0007669"/>
    <property type="project" value="InterPro"/>
</dbReference>
<feature type="domain" description="ABC transmembrane type-1" evidence="9">
    <location>
        <begin position="109"/>
        <end position="321"/>
    </location>
</feature>
<evidence type="ECO:0000313" key="10">
    <source>
        <dbReference type="EMBL" id="ADB09163.1"/>
    </source>
</evidence>
<dbReference type="STRING" id="401473.BDP_0489"/>
<evidence type="ECO:0000256" key="8">
    <source>
        <dbReference type="SAM" id="MobiDB-lite"/>
    </source>
</evidence>
<evidence type="ECO:0000256" key="1">
    <source>
        <dbReference type="ARBA" id="ARBA00004651"/>
    </source>
</evidence>
<evidence type="ECO:0000313" key="11">
    <source>
        <dbReference type="Proteomes" id="UP000008693"/>
    </source>
</evidence>
<evidence type="ECO:0000256" key="2">
    <source>
        <dbReference type="ARBA" id="ARBA00022448"/>
    </source>
</evidence>
<keyword evidence="5 7" id="KW-1133">Transmembrane helix</keyword>
<reference evidence="10 11" key="1">
    <citation type="journal article" date="2009" name="PLoS Genet.">
        <title>The Bifidobacterium dentium Bd1 genome sequence reflects its genetic adaptation to the human oral cavity.</title>
        <authorList>
            <person name="Ventura M."/>
            <person name="Turroni F."/>
            <person name="Zomer A."/>
            <person name="Foroni E."/>
            <person name="Giubellini V."/>
            <person name="Bottacini F."/>
            <person name="Canchaya C."/>
            <person name="Claesson M.J."/>
            <person name="He F."/>
            <person name="Mantzourani M."/>
            <person name="Mulas L."/>
            <person name="Ferrarini A."/>
            <person name="Gao B."/>
            <person name="Delledonne M."/>
            <person name="Henrissat B."/>
            <person name="Coutinho P."/>
            <person name="Oggioni M."/>
            <person name="Gupta R.S."/>
            <person name="Zhang Z."/>
            <person name="Beighton D."/>
            <person name="Fitzgerald G.F."/>
            <person name="O'Toole P.W."/>
            <person name="van Sinderen D."/>
        </authorList>
    </citation>
    <scope>NUCLEOTIDE SEQUENCE [LARGE SCALE GENOMIC DNA]</scope>
    <source>
        <strain evidence="11">ATCC 27534 / DSM 20436 / JCM 1195 / Bd1</strain>
    </source>
</reference>
<dbReference type="Gene3D" id="1.10.3720.10">
    <property type="entry name" value="MetI-like"/>
    <property type="match status" value="1"/>
</dbReference>
<comment type="subcellular location">
    <subcellularLocation>
        <location evidence="1 7">Cell membrane</location>
        <topology evidence="1 7">Multi-pass membrane protein</topology>
    </subcellularLocation>
</comment>
<evidence type="ECO:0000256" key="3">
    <source>
        <dbReference type="ARBA" id="ARBA00022475"/>
    </source>
</evidence>
<dbReference type="InterPro" id="IPR051393">
    <property type="entry name" value="ABC_transporter_permease"/>
</dbReference>
<dbReference type="EMBL" id="CP001750">
    <property type="protein sequence ID" value="ADB09163.1"/>
    <property type="molecule type" value="Genomic_DNA"/>
</dbReference>
<dbReference type="eggNOG" id="COG1175">
    <property type="taxonomic scope" value="Bacteria"/>
</dbReference>
<feature type="transmembrane region" description="Helical" evidence="7">
    <location>
        <begin position="146"/>
        <end position="167"/>
    </location>
</feature>
<proteinExistence type="inferred from homology"/>
<dbReference type="AlphaFoldDB" id="D2Q8M7"/>
<feature type="transmembrane region" description="Helical" evidence="7">
    <location>
        <begin position="187"/>
        <end position="206"/>
    </location>
</feature>
<keyword evidence="2 7" id="KW-0813">Transport</keyword>
<evidence type="ECO:0000256" key="7">
    <source>
        <dbReference type="RuleBase" id="RU363032"/>
    </source>
</evidence>
<protein>
    <submittedName>
        <fullName evidence="10">Sugar-binding protein of ABC transporter system</fullName>
    </submittedName>
</protein>
<accession>D2Q8M7</accession>
<keyword evidence="11" id="KW-1185">Reference proteome</keyword>
<dbReference type="GO" id="GO:0005886">
    <property type="term" value="C:plasma membrane"/>
    <property type="evidence" value="ECO:0007669"/>
    <property type="project" value="UniProtKB-SubCell"/>
</dbReference>
<gene>
    <name evidence="10" type="ordered locus">BDP_0489</name>
</gene>
<evidence type="ECO:0000256" key="6">
    <source>
        <dbReference type="ARBA" id="ARBA00023136"/>
    </source>
</evidence>